<gene>
    <name evidence="2" type="ORF">CRX57_28430</name>
</gene>
<sequence>MKKKPILKKQMNRQYYYLFGLSVMLMILAFIIESPQSLVNGMMTILVSPSQLFTDYMEIASVGSTLLNVAIMLGISIYSYKKLEIPLNGTVIGSLGMLAGFSFFGKNLFNSIPFMIGVWIYTKVTKQNYRNYVIVGLFGSALGPLISFLAFSGVLPQGWSVLIAYALGIFIGFILPQLSTQFLGFHQGFSLYNVGFTAGIIGMVVLGFMNAFGIEVETRTLTSTQSPLILYQLLIGFCVILIVTSFYLHFKKKEKYHFKLLLKLSGRLPSDFVEMTNLATVTLNMSIIGFILLGYVLMNGGQLNGPIVGSIIGVMSFGAFGNQVKNTVPVLVGIMIGSYLTGVEPTSTSALIAAIFGTTLAPVSGYYGPLAGMIAGFVHITLVSHVVVMHGGLNLYNNGFAGGFVAAVLVPIFEIFEGIRQEMKERKAEG</sequence>
<feature type="transmembrane region" description="Helical" evidence="1">
    <location>
        <begin position="158"/>
        <end position="178"/>
    </location>
</feature>
<comment type="caution">
    <text evidence="2">The sequence shown here is derived from an EMBL/GenBank/DDBJ whole genome shotgun (WGS) entry which is preliminary data.</text>
</comment>
<evidence type="ECO:0008006" key="4">
    <source>
        <dbReference type="Google" id="ProtNLM"/>
    </source>
</evidence>
<name>A0A2C5W4W8_PSEPU</name>
<feature type="transmembrane region" description="Helical" evidence="1">
    <location>
        <begin position="59"/>
        <end position="78"/>
    </location>
</feature>
<dbReference type="Proteomes" id="UP000222460">
    <property type="component" value="Unassembled WGS sequence"/>
</dbReference>
<feature type="transmembrane region" description="Helical" evidence="1">
    <location>
        <begin position="271"/>
        <end position="297"/>
    </location>
</feature>
<protein>
    <recommendedName>
        <fullName evidence="4">DUF1576 domain-containing protein</fullName>
    </recommendedName>
</protein>
<proteinExistence type="predicted"/>
<feature type="transmembrane region" description="Helical" evidence="1">
    <location>
        <begin position="132"/>
        <end position="152"/>
    </location>
</feature>
<dbReference type="AlphaFoldDB" id="A0A2C5W4W8"/>
<keyword evidence="1" id="KW-0812">Transmembrane</keyword>
<feature type="transmembrane region" description="Helical" evidence="1">
    <location>
        <begin position="399"/>
        <end position="416"/>
    </location>
</feature>
<dbReference type="EMBL" id="PDKZ01000003">
    <property type="protein sequence ID" value="PHH38654.1"/>
    <property type="molecule type" value="Genomic_DNA"/>
</dbReference>
<keyword evidence="1" id="KW-0472">Membrane</keyword>
<reference evidence="3" key="1">
    <citation type="submission" date="2017-10" db="EMBL/GenBank/DDBJ databases">
        <title>FDA dAtabase for Regulatory Grade micrObial Sequences (FDA-ARGOS): Supporting development and validation of Infectious Disease Dx tests.</title>
        <authorList>
            <person name="Goldberg B."/>
            <person name="Campos J."/>
            <person name="Tallon L."/>
            <person name="Sadzewicz L."/>
            <person name="Ott S."/>
            <person name="Zhao X."/>
            <person name="Nagaraj S."/>
            <person name="Vavikolanu K."/>
            <person name="Aluvathingal J."/>
            <person name="Nadendla S."/>
            <person name="Geyer C."/>
            <person name="Sichtig H."/>
        </authorList>
    </citation>
    <scope>NUCLEOTIDE SEQUENCE [LARGE SCALE GENOMIC DNA]</scope>
    <source>
        <strain evidence="3">FDAARGOS_376</strain>
    </source>
</reference>
<feature type="transmembrane region" description="Helical" evidence="1">
    <location>
        <begin position="15"/>
        <end position="32"/>
    </location>
</feature>
<evidence type="ECO:0000313" key="3">
    <source>
        <dbReference type="Proteomes" id="UP000222460"/>
    </source>
</evidence>
<feature type="transmembrane region" description="Helical" evidence="1">
    <location>
        <begin position="85"/>
        <end position="102"/>
    </location>
</feature>
<accession>A0A2C5W4W8</accession>
<feature type="transmembrane region" description="Helical" evidence="1">
    <location>
        <begin position="303"/>
        <end position="320"/>
    </location>
</feature>
<feature type="transmembrane region" description="Helical" evidence="1">
    <location>
        <begin position="229"/>
        <end position="250"/>
    </location>
</feature>
<dbReference type="InterPro" id="IPR011470">
    <property type="entry name" value="DUF1576"/>
</dbReference>
<evidence type="ECO:0000256" key="1">
    <source>
        <dbReference type="SAM" id="Phobius"/>
    </source>
</evidence>
<dbReference type="Pfam" id="PF07613">
    <property type="entry name" value="DUF1576"/>
    <property type="match status" value="2"/>
</dbReference>
<feature type="transmembrane region" description="Helical" evidence="1">
    <location>
        <begin position="374"/>
        <end position="393"/>
    </location>
</feature>
<evidence type="ECO:0000313" key="2">
    <source>
        <dbReference type="EMBL" id="PHH38654.1"/>
    </source>
</evidence>
<organism evidence="2 3">
    <name type="scientific">Pseudomonas putida</name>
    <name type="common">Arthrobacter siderocapsulatus</name>
    <dbReference type="NCBI Taxonomy" id="303"/>
    <lineage>
        <taxon>Bacteria</taxon>
        <taxon>Pseudomonadati</taxon>
        <taxon>Pseudomonadota</taxon>
        <taxon>Gammaproteobacteria</taxon>
        <taxon>Pseudomonadales</taxon>
        <taxon>Pseudomonadaceae</taxon>
        <taxon>Pseudomonas</taxon>
    </lineage>
</organism>
<feature type="transmembrane region" description="Helical" evidence="1">
    <location>
        <begin position="190"/>
        <end position="209"/>
    </location>
</feature>
<keyword evidence="1" id="KW-1133">Transmembrane helix</keyword>